<dbReference type="InterPro" id="IPR039732">
    <property type="entry name" value="Hub1/Ubl5"/>
</dbReference>
<proteinExistence type="predicted"/>
<dbReference type="Gene3D" id="3.10.20.90">
    <property type="entry name" value="Phosphatidylinositol 3-kinase Catalytic Subunit, Chain A, domain 1"/>
    <property type="match status" value="1"/>
</dbReference>
<accession>A0AA89AQ94</accession>
<dbReference type="InterPro" id="IPR029071">
    <property type="entry name" value="Ubiquitin-like_domsf"/>
</dbReference>
<evidence type="ECO:0000256" key="1">
    <source>
        <dbReference type="ARBA" id="ARBA00022786"/>
    </source>
</evidence>
<dbReference type="AlphaFoldDB" id="A0AA89AQ94"/>
<dbReference type="SUPFAM" id="SSF54236">
    <property type="entry name" value="Ubiquitin-like"/>
    <property type="match status" value="1"/>
</dbReference>
<dbReference type="PANTHER" id="PTHR13042">
    <property type="entry name" value="UBIQUITIN-LIKE PROTEIN 5"/>
    <property type="match status" value="1"/>
</dbReference>
<dbReference type="Proteomes" id="UP001188597">
    <property type="component" value="Unassembled WGS sequence"/>
</dbReference>
<reference evidence="2" key="1">
    <citation type="submission" date="2022-12" db="EMBL/GenBank/DDBJ databases">
        <title>Draft genome assemblies for two species of Escallonia (Escalloniales).</title>
        <authorList>
            <person name="Chanderbali A."/>
            <person name="Dervinis C."/>
            <person name="Anghel I."/>
            <person name="Soltis D."/>
            <person name="Soltis P."/>
            <person name="Zapata F."/>
        </authorList>
    </citation>
    <scope>NUCLEOTIDE SEQUENCE</scope>
    <source>
        <strain evidence="2">UCBG64.0493</strain>
        <tissue evidence="2">Leaf</tissue>
    </source>
</reference>
<protein>
    <recommendedName>
        <fullName evidence="4">Ubiquitin-like protein 5</fullName>
    </recommendedName>
</protein>
<comment type="caution">
    <text evidence="2">The sequence shown here is derived from an EMBL/GenBank/DDBJ whole genome shotgun (WGS) entry which is preliminary data.</text>
</comment>
<dbReference type="EMBL" id="JAVXUP010001570">
    <property type="protein sequence ID" value="KAK3010183.1"/>
    <property type="molecule type" value="Genomic_DNA"/>
</dbReference>
<sequence>MEWTSIWAKGGVVGVGGRGRGSDIVEGRRKATAARKMIEVVLNNRLGKKVKVKCNEDDTISDLKKMVTTRSASSSCTTPKDHVTFKDYEIPDSIGLELYYN</sequence>
<organism evidence="2 3">
    <name type="scientific">Escallonia herrerae</name>
    <dbReference type="NCBI Taxonomy" id="1293975"/>
    <lineage>
        <taxon>Eukaryota</taxon>
        <taxon>Viridiplantae</taxon>
        <taxon>Streptophyta</taxon>
        <taxon>Embryophyta</taxon>
        <taxon>Tracheophyta</taxon>
        <taxon>Spermatophyta</taxon>
        <taxon>Magnoliopsida</taxon>
        <taxon>eudicotyledons</taxon>
        <taxon>Gunneridae</taxon>
        <taxon>Pentapetalae</taxon>
        <taxon>asterids</taxon>
        <taxon>campanulids</taxon>
        <taxon>Escalloniales</taxon>
        <taxon>Escalloniaceae</taxon>
        <taxon>Escallonia</taxon>
    </lineage>
</organism>
<keyword evidence="1" id="KW-0833">Ubl conjugation pathway</keyword>
<evidence type="ECO:0000313" key="2">
    <source>
        <dbReference type="EMBL" id="KAK3010183.1"/>
    </source>
</evidence>
<gene>
    <name evidence="2" type="ORF">RJ639_010768</name>
</gene>
<evidence type="ECO:0000313" key="3">
    <source>
        <dbReference type="Proteomes" id="UP001188597"/>
    </source>
</evidence>
<name>A0AA89AQ94_9ASTE</name>
<evidence type="ECO:0008006" key="4">
    <source>
        <dbReference type="Google" id="ProtNLM"/>
    </source>
</evidence>
<keyword evidence="3" id="KW-1185">Reference proteome</keyword>